<dbReference type="GO" id="GO:0016757">
    <property type="term" value="F:glycosyltransferase activity"/>
    <property type="evidence" value="ECO:0007669"/>
    <property type="project" value="UniProtKB-KW"/>
</dbReference>
<dbReference type="InterPro" id="IPR029055">
    <property type="entry name" value="Ntn_hydrolases_N"/>
</dbReference>
<dbReference type="OrthoDB" id="9801213at2"/>
<reference evidence="5" key="1">
    <citation type="submission" date="2016-11" db="EMBL/GenBank/DDBJ databases">
        <authorList>
            <person name="Varghese N."/>
            <person name="Submissions S."/>
        </authorList>
    </citation>
    <scope>NUCLEOTIDE SEQUENCE [LARGE SCALE GENOMIC DNA]</scope>
    <source>
        <strain evidence="5">DSM 24786</strain>
    </source>
</reference>
<feature type="domain" description="Glutamine amidotransferase type-2" evidence="3">
    <location>
        <begin position="9"/>
        <end position="303"/>
    </location>
</feature>
<protein>
    <submittedName>
        <fullName evidence="4">Amidophosphoribosyltransferase</fullName>
    </submittedName>
</protein>
<dbReference type="Gene3D" id="3.40.50.2020">
    <property type="match status" value="1"/>
</dbReference>
<dbReference type="InterPro" id="IPR029057">
    <property type="entry name" value="PRTase-like"/>
</dbReference>
<proteinExistence type="predicted"/>
<evidence type="ECO:0000313" key="4">
    <source>
        <dbReference type="EMBL" id="SFW54797.1"/>
    </source>
</evidence>
<dbReference type="Gene3D" id="3.60.20.10">
    <property type="entry name" value="Glutamine Phosphoribosylpyrophosphate, subunit 1, domain 1"/>
    <property type="match status" value="1"/>
</dbReference>
<evidence type="ECO:0000256" key="1">
    <source>
        <dbReference type="ARBA" id="ARBA00022679"/>
    </source>
</evidence>
<dbReference type="InterPro" id="IPR017932">
    <property type="entry name" value="GATase_2_dom"/>
</dbReference>
<dbReference type="SUPFAM" id="SSF56235">
    <property type="entry name" value="N-terminal nucleophile aminohydrolases (Ntn hydrolases)"/>
    <property type="match status" value="1"/>
</dbReference>
<dbReference type="CDD" id="cd06223">
    <property type="entry name" value="PRTases_typeI"/>
    <property type="match status" value="1"/>
</dbReference>
<keyword evidence="4" id="KW-0328">Glycosyltransferase</keyword>
<organism evidence="4 5">
    <name type="scientific">Cellulophaga fucicola</name>
    <dbReference type="NCBI Taxonomy" id="76595"/>
    <lineage>
        <taxon>Bacteria</taxon>
        <taxon>Pseudomonadati</taxon>
        <taxon>Bacteroidota</taxon>
        <taxon>Flavobacteriia</taxon>
        <taxon>Flavobacteriales</taxon>
        <taxon>Flavobacteriaceae</taxon>
        <taxon>Cellulophaga</taxon>
    </lineage>
</organism>
<dbReference type="Proteomes" id="UP000183257">
    <property type="component" value="Unassembled WGS sequence"/>
</dbReference>
<dbReference type="InterPro" id="IPR000836">
    <property type="entry name" value="PRTase_dom"/>
</dbReference>
<keyword evidence="5" id="KW-1185">Reference proteome</keyword>
<accession>A0A1K1Q504</accession>
<evidence type="ECO:0000256" key="2">
    <source>
        <dbReference type="ARBA" id="ARBA00022962"/>
    </source>
</evidence>
<dbReference type="AlphaFoldDB" id="A0A1K1Q504"/>
<name>A0A1K1Q504_9FLAO</name>
<dbReference type="SUPFAM" id="SSF53271">
    <property type="entry name" value="PRTase-like"/>
    <property type="match status" value="1"/>
</dbReference>
<evidence type="ECO:0000259" key="3">
    <source>
        <dbReference type="PROSITE" id="PS51278"/>
    </source>
</evidence>
<dbReference type="STRING" id="76595.SAMN05660313_02335"/>
<dbReference type="PANTHER" id="PTHR11907">
    <property type="entry name" value="AMIDOPHOSPHORIBOSYLTRANSFERASE"/>
    <property type="match status" value="1"/>
</dbReference>
<dbReference type="RefSeq" id="WP_072303974.1">
    <property type="nucleotide sequence ID" value="NZ_FPIY01000003.1"/>
</dbReference>
<dbReference type="PROSITE" id="PS51278">
    <property type="entry name" value="GATASE_TYPE_2"/>
    <property type="match status" value="1"/>
</dbReference>
<keyword evidence="2" id="KW-0315">Glutamine amidotransferase</keyword>
<sequence length="632" mass="72175">MSDAIKHECGISMIRLLKPLEYYKEKYGTAFYGVNKMYLMMEKQHNRGQDGAGFASIKLDMEQGERYMSRVRSAESQPIQDIFAQINDRINTAMLENPEYVDDVAAQKKHIPYIGEVLLGHVRYGTFGKNSIESVHPFLRQNNWMHRNLIVAGNFNMTNVNELFDNLVQIGQHPKEKADTVTVMEKIGHFLDDAVAKLYKQIKKEGFTKLEASPLIAERLNLGKILRKAAKNWDGGYAMSGLLGHGDSFVLRDPAGIRPVYYYKDDEVVVVASERPAIQTVFNVPFEEIHELDPGHALIVKKSGKMDLKQILEPTERKACSFERIYFSRGSDKEIYQERKELGKLLFPQILESIEDDIKNTVFSYIPNTAETSFYGMVKEAQNHLNRKKEEQILSIGRKITSEELHEILEVRPRIEKVAIKDAKLRTFITQDSSRDDLVAHVYDISYGSVKKGDNLVIIDDSIVRGTTLKKSILKILDRLLPKKIVVVSSAPQIRYPDCYGIDMAKLEDFIAFRAALDLHKDRGTMDIVEGIYKKCLTQVDSADKDVINYVKEFYEPFTPEEVSEKIGELLSSSEIKAEVEIIYQTVDNLHKACPKNLGDWYFTGDYPTPGGNRVVNRAFINFYEGKSERAY</sequence>
<keyword evidence="1 4" id="KW-0808">Transferase</keyword>
<gene>
    <name evidence="4" type="ORF">SAMN05660313_02335</name>
</gene>
<evidence type="ECO:0000313" key="5">
    <source>
        <dbReference type="Proteomes" id="UP000183257"/>
    </source>
</evidence>
<dbReference type="EMBL" id="FPIY01000003">
    <property type="protein sequence ID" value="SFW54797.1"/>
    <property type="molecule type" value="Genomic_DNA"/>
</dbReference>